<feature type="transmembrane region" description="Helical" evidence="2">
    <location>
        <begin position="14"/>
        <end position="33"/>
    </location>
</feature>
<name>A0ABX1RAZ8_9PSEU</name>
<dbReference type="RefSeq" id="WP_169395640.1">
    <property type="nucleotide sequence ID" value="NZ_BAAAJH010000015.1"/>
</dbReference>
<dbReference type="PANTHER" id="PTHR43662">
    <property type="match status" value="1"/>
</dbReference>
<evidence type="ECO:0000256" key="2">
    <source>
        <dbReference type="SAM" id="Phobius"/>
    </source>
</evidence>
<sequence>MVIGSGGRPVRSEWTGYVVIAVVVVLWAALVSCDVGGGGGGHGDHEGPVAADFVQIADVAPAPPSPAAASTGSAGTFSEDCGRNQQGIRNADNLITSPGESGGAHHAHDYVGNVSTNAFSTDDSLAAAATTCADGDRSTFFWPVLLVSDGSAATATNGDNLRVRIPDSVLVEFRGSPVSNVVPMPRFLRVLEGNPHGLTAGGADTEHVQWSCSGDRERVTRQYPLCPAGQQVVRIFDFPSCWNGKTLDSRDHHSHLLYPGPSGLCQGGTFPVPQLHIEVAYTVPPGAQYAVDSFPEELRSPISDHAGYVNVMTDALMAKVVDCLNSGQHCTS</sequence>
<gene>
    <name evidence="4" type="ORF">HF577_10765</name>
</gene>
<evidence type="ECO:0000259" key="3">
    <source>
        <dbReference type="Pfam" id="PF09362"/>
    </source>
</evidence>
<proteinExistence type="predicted"/>
<feature type="region of interest" description="Disordered" evidence="1">
    <location>
        <begin position="62"/>
        <end position="83"/>
    </location>
</feature>
<keyword evidence="5" id="KW-1185">Reference proteome</keyword>
<evidence type="ECO:0000313" key="4">
    <source>
        <dbReference type="EMBL" id="NMH77563.1"/>
    </source>
</evidence>
<dbReference type="Proteomes" id="UP001296706">
    <property type="component" value="Unassembled WGS sequence"/>
</dbReference>
<keyword evidence="2" id="KW-0812">Transmembrane</keyword>
<evidence type="ECO:0000313" key="5">
    <source>
        <dbReference type="Proteomes" id="UP001296706"/>
    </source>
</evidence>
<accession>A0ABX1RAZ8</accession>
<keyword evidence="2" id="KW-0472">Membrane</keyword>
<feature type="compositionally biased region" description="Low complexity" evidence="1">
    <location>
        <begin position="67"/>
        <end position="76"/>
    </location>
</feature>
<protein>
    <submittedName>
        <fullName evidence="4">DUF1996 domain-containing protein</fullName>
    </submittedName>
</protein>
<reference evidence="4 5" key="1">
    <citation type="submission" date="2020-04" db="EMBL/GenBank/DDBJ databases">
        <authorList>
            <person name="Klaysubun C."/>
            <person name="Duangmal K."/>
            <person name="Lipun K."/>
        </authorList>
    </citation>
    <scope>NUCLEOTIDE SEQUENCE [LARGE SCALE GENOMIC DNA]</scope>
    <source>
        <strain evidence="4 5">JCM 11839</strain>
    </source>
</reference>
<dbReference type="InterPro" id="IPR018535">
    <property type="entry name" value="DUF1996"/>
</dbReference>
<feature type="domain" description="DUF1996" evidence="3">
    <location>
        <begin position="95"/>
        <end position="286"/>
    </location>
</feature>
<dbReference type="PANTHER" id="PTHR43662:SF3">
    <property type="entry name" value="DOMAIN PROTEIN, PUTATIVE (AFU_ORTHOLOGUE AFUA_6G11970)-RELATED"/>
    <property type="match status" value="1"/>
</dbReference>
<organism evidence="4 5">
    <name type="scientific">Pseudonocardia xinjiangensis</name>
    <dbReference type="NCBI Taxonomy" id="75289"/>
    <lineage>
        <taxon>Bacteria</taxon>
        <taxon>Bacillati</taxon>
        <taxon>Actinomycetota</taxon>
        <taxon>Actinomycetes</taxon>
        <taxon>Pseudonocardiales</taxon>
        <taxon>Pseudonocardiaceae</taxon>
        <taxon>Pseudonocardia</taxon>
    </lineage>
</organism>
<dbReference type="EMBL" id="JAAXKY010000026">
    <property type="protein sequence ID" value="NMH77563.1"/>
    <property type="molecule type" value="Genomic_DNA"/>
</dbReference>
<evidence type="ECO:0000256" key="1">
    <source>
        <dbReference type="SAM" id="MobiDB-lite"/>
    </source>
</evidence>
<dbReference type="Pfam" id="PF09362">
    <property type="entry name" value="DUF1996"/>
    <property type="match status" value="1"/>
</dbReference>
<comment type="caution">
    <text evidence="4">The sequence shown here is derived from an EMBL/GenBank/DDBJ whole genome shotgun (WGS) entry which is preliminary data.</text>
</comment>
<keyword evidence="2" id="KW-1133">Transmembrane helix</keyword>